<sequence length="363" mass="40066">MSKIIRLNVPARAEGEAARRAALLCCFAFHRRSEADVFWLKENAELLNILECTGARPDPAELAPLSHFYETVEKRLIFFPQYYRFLLSLALDLEELGLPGDTAERLCARVAAEGLAGAELSDLQRAEARRLLARRGVAVPADPGLDDRLHAFLGRPETFALPNKKAAYELTHIVFYLSEYGRRDPGLAPEAIVSLENAGILSYLEQNADLLAEICIALRFAGVLPSPIWEDWLTAELTGFSVFEGAQARPEPDEYHDYLMCAWADRLRGGVGFVKPASAGRMSFWRGAGGAGALRQMSECLFQLDNARSDDWPAMAPRLRAALSAPAREVLSAAEASSPRFAEFFADFARPESRTETRRGCGA</sequence>
<dbReference type="RefSeq" id="WP_028092035.1">
    <property type="nucleotide sequence ID" value="NZ_BNAP01000001.1"/>
</dbReference>
<keyword evidence="2" id="KW-1185">Reference proteome</keyword>
<evidence type="ECO:0000313" key="2">
    <source>
        <dbReference type="Proteomes" id="UP000611500"/>
    </source>
</evidence>
<dbReference type="InterPro" id="IPR054197">
    <property type="entry name" value="DUF6902"/>
</dbReference>
<dbReference type="AlphaFoldDB" id="A0A8J3H4S3"/>
<dbReference type="Proteomes" id="UP000611500">
    <property type="component" value="Unassembled WGS sequence"/>
</dbReference>
<organism evidence="1 2">
    <name type="scientific">Pseudodonghicola xiamenensis</name>
    <dbReference type="NCBI Taxonomy" id="337702"/>
    <lineage>
        <taxon>Bacteria</taxon>
        <taxon>Pseudomonadati</taxon>
        <taxon>Pseudomonadota</taxon>
        <taxon>Alphaproteobacteria</taxon>
        <taxon>Rhodobacterales</taxon>
        <taxon>Paracoccaceae</taxon>
        <taxon>Pseudodonghicola</taxon>
    </lineage>
</organism>
<accession>A0A8J3H4S3</accession>
<proteinExistence type="predicted"/>
<gene>
    <name evidence="1" type="ORF">GCM10010961_02740</name>
</gene>
<reference evidence="1" key="2">
    <citation type="submission" date="2020-09" db="EMBL/GenBank/DDBJ databases">
        <authorList>
            <person name="Sun Q."/>
            <person name="Zhou Y."/>
        </authorList>
    </citation>
    <scope>NUCLEOTIDE SEQUENCE</scope>
    <source>
        <strain evidence="1">CGMCC 1.7081</strain>
    </source>
</reference>
<reference evidence="1" key="1">
    <citation type="journal article" date="2014" name="Int. J. Syst. Evol. Microbiol.">
        <title>Complete genome sequence of Corynebacterium casei LMG S-19264T (=DSM 44701T), isolated from a smear-ripened cheese.</title>
        <authorList>
            <consortium name="US DOE Joint Genome Institute (JGI-PGF)"/>
            <person name="Walter F."/>
            <person name="Albersmeier A."/>
            <person name="Kalinowski J."/>
            <person name="Ruckert C."/>
        </authorList>
    </citation>
    <scope>NUCLEOTIDE SEQUENCE</scope>
    <source>
        <strain evidence="1">CGMCC 1.7081</strain>
    </source>
</reference>
<evidence type="ECO:0000313" key="1">
    <source>
        <dbReference type="EMBL" id="GHG80036.1"/>
    </source>
</evidence>
<protein>
    <submittedName>
        <fullName evidence="1">Uncharacterized protein</fullName>
    </submittedName>
</protein>
<dbReference type="EMBL" id="BNAP01000001">
    <property type="protein sequence ID" value="GHG80036.1"/>
    <property type="molecule type" value="Genomic_DNA"/>
</dbReference>
<comment type="caution">
    <text evidence="1">The sequence shown here is derived from an EMBL/GenBank/DDBJ whole genome shotgun (WGS) entry which is preliminary data.</text>
</comment>
<dbReference type="Pfam" id="PF21843">
    <property type="entry name" value="DUF6902"/>
    <property type="match status" value="1"/>
</dbReference>
<name>A0A8J3H4S3_9RHOB</name>